<name>A0A818B408_9BILA</name>
<dbReference type="Proteomes" id="UP000663865">
    <property type="component" value="Unassembled WGS sequence"/>
</dbReference>
<sequence length="101" mass="11448">MVNLIGDAEESANKIFANVRQLIIDNDLDLNGLTALGADNTSVNVGNNHSDYSLFKDELPDIHKERLVEVFVPVKKYFLEQHENCPLEIKEFFEHAETTCV</sequence>
<protein>
    <submittedName>
        <fullName evidence="1">Uncharacterized protein</fullName>
    </submittedName>
</protein>
<comment type="caution">
    <text evidence="1">The sequence shown here is derived from an EMBL/GenBank/DDBJ whole genome shotgun (WGS) entry which is preliminary data.</text>
</comment>
<organism evidence="1 2">
    <name type="scientific">Rotaria socialis</name>
    <dbReference type="NCBI Taxonomy" id="392032"/>
    <lineage>
        <taxon>Eukaryota</taxon>
        <taxon>Metazoa</taxon>
        <taxon>Spiralia</taxon>
        <taxon>Gnathifera</taxon>
        <taxon>Rotifera</taxon>
        <taxon>Eurotatoria</taxon>
        <taxon>Bdelloidea</taxon>
        <taxon>Philodinida</taxon>
        <taxon>Philodinidae</taxon>
        <taxon>Rotaria</taxon>
    </lineage>
</organism>
<gene>
    <name evidence="1" type="ORF">KIK155_LOCUS8721</name>
</gene>
<dbReference type="AlphaFoldDB" id="A0A818B408"/>
<evidence type="ECO:0000313" key="1">
    <source>
        <dbReference type="EMBL" id="CAF3407531.1"/>
    </source>
</evidence>
<proteinExistence type="predicted"/>
<evidence type="ECO:0000313" key="2">
    <source>
        <dbReference type="Proteomes" id="UP000663865"/>
    </source>
</evidence>
<reference evidence="1" key="1">
    <citation type="submission" date="2021-02" db="EMBL/GenBank/DDBJ databases">
        <authorList>
            <person name="Nowell W R."/>
        </authorList>
    </citation>
    <scope>NUCLEOTIDE SEQUENCE</scope>
</reference>
<dbReference type="EMBL" id="CAJNYV010001148">
    <property type="protein sequence ID" value="CAF3407531.1"/>
    <property type="molecule type" value="Genomic_DNA"/>
</dbReference>
<accession>A0A818B408</accession>